<dbReference type="AlphaFoldDB" id="A0A699WPN0"/>
<evidence type="ECO:0000256" key="1">
    <source>
        <dbReference type="SAM" id="MobiDB-lite"/>
    </source>
</evidence>
<evidence type="ECO:0000313" key="2">
    <source>
        <dbReference type="EMBL" id="GFD49692.1"/>
    </source>
</evidence>
<sequence>KKENHSKDPFGIYSLLNKQKASNGDDGPSVQSLEFHPGYTPPANAENVQEEPSLSRAVPLRDTSESACSGHFKKFDAPRTGGSILNLMEEL</sequence>
<feature type="non-terminal residue" evidence="2">
    <location>
        <position position="1"/>
    </location>
</feature>
<accession>A0A699WPN0</accession>
<comment type="caution">
    <text evidence="2">The sequence shown here is derived from an EMBL/GenBank/DDBJ whole genome shotgun (WGS) entry which is preliminary data.</text>
</comment>
<name>A0A699WPN0_TANCI</name>
<gene>
    <name evidence="2" type="ORF">Tci_921661</name>
</gene>
<organism evidence="2">
    <name type="scientific">Tanacetum cinerariifolium</name>
    <name type="common">Dalmatian daisy</name>
    <name type="synonym">Chrysanthemum cinerariifolium</name>
    <dbReference type="NCBI Taxonomy" id="118510"/>
    <lineage>
        <taxon>Eukaryota</taxon>
        <taxon>Viridiplantae</taxon>
        <taxon>Streptophyta</taxon>
        <taxon>Embryophyta</taxon>
        <taxon>Tracheophyta</taxon>
        <taxon>Spermatophyta</taxon>
        <taxon>Magnoliopsida</taxon>
        <taxon>eudicotyledons</taxon>
        <taxon>Gunneridae</taxon>
        <taxon>Pentapetalae</taxon>
        <taxon>asterids</taxon>
        <taxon>campanulids</taxon>
        <taxon>Asterales</taxon>
        <taxon>Asteraceae</taxon>
        <taxon>Asteroideae</taxon>
        <taxon>Anthemideae</taxon>
        <taxon>Anthemidinae</taxon>
        <taxon>Tanacetum</taxon>
    </lineage>
</organism>
<dbReference type="EMBL" id="BKCJ011745927">
    <property type="protein sequence ID" value="GFD49692.1"/>
    <property type="molecule type" value="Genomic_DNA"/>
</dbReference>
<feature type="non-terminal residue" evidence="2">
    <location>
        <position position="91"/>
    </location>
</feature>
<protein>
    <submittedName>
        <fullName evidence="2">Uncharacterized protein</fullName>
    </submittedName>
</protein>
<reference evidence="2" key="1">
    <citation type="journal article" date="2019" name="Sci. Rep.">
        <title>Draft genome of Tanacetum cinerariifolium, the natural source of mosquito coil.</title>
        <authorList>
            <person name="Yamashiro T."/>
            <person name="Shiraishi A."/>
            <person name="Satake H."/>
            <person name="Nakayama K."/>
        </authorList>
    </citation>
    <scope>NUCLEOTIDE SEQUENCE</scope>
</reference>
<proteinExistence type="predicted"/>
<feature type="region of interest" description="Disordered" evidence="1">
    <location>
        <begin position="18"/>
        <end position="62"/>
    </location>
</feature>